<evidence type="ECO:0000313" key="3">
    <source>
        <dbReference type="Proteomes" id="UP000799753"/>
    </source>
</evidence>
<dbReference type="AlphaFoldDB" id="A0A6A6S5J8"/>
<accession>A0A6A6S5J8</accession>
<feature type="transmembrane region" description="Helical" evidence="1">
    <location>
        <begin position="125"/>
        <end position="144"/>
    </location>
</feature>
<dbReference type="Proteomes" id="UP000799753">
    <property type="component" value="Unassembled WGS sequence"/>
</dbReference>
<keyword evidence="3" id="KW-1185">Reference proteome</keyword>
<proteinExistence type="predicted"/>
<organism evidence="2 3">
    <name type="scientific">Massarina eburnea CBS 473.64</name>
    <dbReference type="NCBI Taxonomy" id="1395130"/>
    <lineage>
        <taxon>Eukaryota</taxon>
        <taxon>Fungi</taxon>
        <taxon>Dikarya</taxon>
        <taxon>Ascomycota</taxon>
        <taxon>Pezizomycotina</taxon>
        <taxon>Dothideomycetes</taxon>
        <taxon>Pleosporomycetidae</taxon>
        <taxon>Pleosporales</taxon>
        <taxon>Massarineae</taxon>
        <taxon>Massarinaceae</taxon>
        <taxon>Massarina</taxon>
    </lineage>
</organism>
<keyword evidence="1" id="KW-0812">Transmembrane</keyword>
<gene>
    <name evidence="2" type="ORF">P280DRAFT_515450</name>
</gene>
<feature type="transmembrane region" description="Helical" evidence="1">
    <location>
        <begin position="241"/>
        <end position="260"/>
    </location>
</feature>
<reference evidence="2" key="1">
    <citation type="journal article" date="2020" name="Stud. Mycol.">
        <title>101 Dothideomycetes genomes: a test case for predicting lifestyles and emergence of pathogens.</title>
        <authorList>
            <person name="Haridas S."/>
            <person name="Albert R."/>
            <person name="Binder M."/>
            <person name="Bloem J."/>
            <person name="Labutti K."/>
            <person name="Salamov A."/>
            <person name="Andreopoulos B."/>
            <person name="Baker S."/>
            <person name="Barry K."/>
            <person name="Bills G."/>
            <person name="Bluhm B."/>
            <person name="Cannon C."/>
            <person name="Castanera R."/>
            <person name="Culley D."/>
            <person name="Daum C."/>
            <person name="Ezra D."/>
            <person name="Gonzalez J."/>
            <person name="Henrissat B."/>
            <person name="Kuo A."/>
            <person name="Liang C."/>
            <person name="Lipzen A."/>
            <person name="Lutzoni F."/>
            <person name="Magnuson J."/>
            <person name="Mondo S."/>
            <person name="Nolan M."/>
            <person name="Ohm R."/>
            <person name="Pangilinan J."/>
            <person name="Park H.-J."/>
            <person name="Ramirez L."/>
            <person name="Alfaro M."/>
            <person name="Sun H."/>
            <person name="Tritt A."/>
            <person name="Yoshinaga Y."/>
            <person name="Zwiers L.-H."/>
            <person name="Turgeon B."/>
            <person name="Goodwin S."/>
            <person name="Spatafora J."/>
            <person name="Crous P."/>
            <person name="Grigoriev I."/>
        </authorList>
    </citation>
    <scope>NUCLEOTIDE SEQUENCE</scope>
    <source>
        <strain evidence="2">CBS 473.64</strain>
    </source>
</reference>
<feature type="transmembrane region" description="Helical" evidence="1">
    <location>
        <begin position="342"/>
        <end position="365"/>
    </location>
</feature>
<evidence type="ECO:0000256" key="1">
    <source>
        <dbReference type="SAM" id="Phobius"/>
    </source>
</evidence>
<dbReference type="OrthoDB" id="4582561at2759"/>
<keyword evidence="1" id="KW-1133">Transmembrane helix</keyword>
<feature type="transmembrane region" description="Helical" evidence="1">
    <location>
        <begin position="206"/>
        <end position="229"/>
    </location>
</feature>
<protein>
    <submittedName>
        <fullName evidence="2">Uncharacterized protein</fullName>
    </submittedName>
</protein>
<feature type="transmembrane region" description="Helical" evidence="1">
    <location>
        <begin position="385"/>
        <end position="406"/>
    </location>
</feature>
<keyword evidence="1" id="KW-0472">Membrane</keyword>
<feature type="transmembrane region" description="Helical" evidence="1">
    <location>
        <begin position="174"/>
        <end position="194"/>
    </location>
</feature>
<name>A0A6A6S5J8_9PLEO</name>
<sequence length="465" mass="52000">MDLSRLPPTLSAPDFNFTNCNLAARWASKIFTTDDVPVQQTTYLLYDGLVGSGYFSKHPGASANISDGVDDADYSLAFWLLSGRNESQSVYSLMADTAMHRCGEEFCRSLSYSGFADLTGRGMVVNFWVEAGLATIYLSILLLAEKRDYLPKALSRRFFVQRSFEAAQESARTFLDTSLVFCIALLLATIKTYAKLLYDPAPYTKYSAVSSAFLSLFAIIPAFLLHVATSEELRRVQWRRAVWGLIMSLTAAMVAMYYTLPKSERFLEDSDVENAQYSQWNWEGMCADPKLLESYATCLLVLCCVILGVLIVHGLFVLNLLRMPFLKQASHPRVARVRGSSLYVIGAVCFAGMWTVLGLFMYFRYELGKLAGDNDGEHEWSFGQILALATWVPVVVELIGIYWLGAEAGLTGQISKRYTVVESEKVVVPGEKVEGGDLVRRVGWRTDEGDVERHEGRFEMVPLAR</sequence>
<dbReference type="EMBL" id="MU006780">
    <property type="protein sequence ID" value="KAF2643009.1"/>
    <property type="molecule type" value="Genomic_DNA"/>
</dbReference>
<evidence type="ECO:0000313" key="2">
    <source>
        <dbReference type="EMBL" id="KAF2643009.1"/>
    </source>
</evidence>
<feature type="transmembrane region" description="Helical" evidence="1">
    <location>
        <begin position="299"/>
        <end position="321"/>
    </location>
</feature>